<comment type="caution">
    <text evidence="1">The sequence shown here is derived from an EMBL/GenBank/DDBJ whole genome shotgun (WGS) entry which is preliminary data.</text>
</comment>
<dbReference type="RefSeq" id="WP_040293604.1">
    <property type="nucleotide sequence ID" value="NZ_BAAFKT010000005.1"/>
</dbReference>
<organism evidence="1 2">
    <name type="scientific">Alistipes putredinis</name>
    <dbReference type="NCBI Taxonomy" id="28117"/>
    <lineage>
        <taxon>Bacteria</taxon>
        <taxon>Pseudomonadati</taxon>
        <taxon>Bacteroidota</taxon>
        <taxon>Bacteroidia</taxon>
        <taxon>Bacteroidales</taxon>
        <taxon>Rikenellaceae</taxon>
        <taxon>Alistipes</taxon>
    </lineage>
</organism>
<dbReference type="Pfam" id="PF13279">
    <property type="entry name" value="4HBT_2"/>
    <property type="match status" value="1"/>
</dbReference>
<name>A0A1Q6F623_9BACT</name>
<accession>A0A1Q6F623</accession>
<reference evidence="1 2" key="1">
    <citation type="journal article" date="2016" name="Nat. Biotechnol.">
        <title>Measurement of bacterial replication rates in microbial communities.</title>
        <authorList>
            <person name="Brown C.T."/>
            <person name="Olm M.R."/>
            <person name="Thomas B.C."/>
            <person name="Banfield J.F."/>
        </authorList>
    </citation>
    <scope>NUCLEOTIDE SEQUENCE [LARGE SCALE GENOMIC DNA]</scope>
    <source>
        <strain evidence="1">CAG:67_53_122</strain>
    </source>
</reference>
<dbReference type="Gene3D" id="3.10.129.10">
    <property type="entry name" value="Hotdog Thioesterase"/>
    <property type="match status" value="1"/>
</dbReference>
<protein>
    <submittedName>
        <fullName evidence="1">Thioesterase</fullName>
    </submittedName>
</protein>
<dbReference type="STRING" id="28117.BHV66_06615"/>
<evidence type="ECO:0000313" key="2">
    <source>
        <dbReference type="Proteomes" id="UP000187417"/>
    </source>
</evidence>
<dbReference type="GeneID" id="73803602"/>
<dbReference type="AlphaFoldDB" id="A0A1Q6F623"/>
<dbReference type="SUPFAM" id="SSF54637">
    <property type="entry name" value="Thioesterase/thiol ester dehydrase-isomerase"/>
    <property type="match status" value="1"/>
</dbReference>
<dbReference type="Proteomes" id="UP000187417">
    <property type="component" value="Unassembled WGS sequence"/>
</dbReference>
<gene>
    <name evidence="1" type="ORF">BHV66_06615</name>
</gene>
<sequence length="135" mass="15442">MARIIKTLIQKRVSDIDMFQHVNNVSQQMYFDLGKADFYRQVLQDDVLSGTSRIITAATANSFKEQIRMEDDIYVTTTVAKVGNKSITLFQQIIGRNAAGRETVKTESTSVMVAFDFDRQESVTVPERWRRNLAD</sequence>
<evidence type="ECO:0000313" key="1">
    <source>
        <dbReference type="EMBL" id="OKY94112.1"/>
    </source>
</evidence>
<dbReference type="CDD" id="cd00586">
    <property type="entry name" value="4HBT"/>
    <property type="match status" value="1"/>
</dbReference>
<proteinExistence type="predicted"/>
<dbReference type="EMBL" id="MNQH01000030">
    <property type="protein sequence ID" value="OKY94112.1"/>
    <property type="molecule type" value="Genomic_DNA"/>
</dbReference>
<dbReference type="InterPro" id="IPR029069">
    <property type="entry name" value="HotDog_dom_sf"/>
</dbReference>